<evidence type="ECO:0008006" key="4">
    <source>
        <dbReference type="Google" id="ProtNLM"/>
    </source>
</evidence>
<reference evidence="3" key="1">
    <citation type="journal article" date="2010" name="Nature">
        <title>The Amphimedon queenslandica genome and the evolution of animal complexity.</title>
        <authorList>
            <person name="Srivastava M."/>
            <person name="Simakov O."/>
            <person name="Chapman J."/>
            <person name="Fahey B."/>
            <person name="Gauthier M.E."/>
            <person name="Mitros T."/>
            <person name="Richards G.S."/>
            <person name="Conaco C."/>
            <person name="Dacre M."/>
            <person name="Hellsten U."/>
            <person name="Larroux C."/>
            <person name="Putnam N.H."/>
            <person name="Stanke M."/>
            <person name="Adamska M."/>
            <person name="Darling A."/>
            <person name="Degnan S.M."/>
            <person name="Oakley T.H."/>
            <person name="Plachetzki D.C."/>
            <person name="Zhai Y."/>
            <person name="Adamski M."/>
            <person name="Calcino A."/>
            <person name="Cummins S.F."/>
            <person name="Goodstein D.M."/>
            <person name="Harris C."/>
            <person name="Jackson D.J."/>
            <person name="Leys S.P."/>
            <person name="Shu S."/>
            <person name="Woodcroft B.J."/>
            <person name="Vervoort M."/>
            <person name="Kosik K.S."/>
            <person name="Manning G."/>
            <person name="Degnan B.M."/>
            <person name="Rokhsar D.S."/>
        </authorList>
    </citation>
    <scope>NUCLEOTIDE SEQUENCE [LARGE SCALE GENOMIC DNA]</scope>
</reference>
<feature type="region of interest" description="Disordered" evidence="1">
    <location>
        <begin position="1"/>
        <end position="44"/>
    </location>
</feature>
<evidence type="ECO:0000313" key="3">
    <source>
        <dbReference type="Proteomes" id="UP000007879"/>
    </source>
</evidence>
<dbReference type="Pfam" id="PF07818">
    <property type="entry name" value="HCNGP"/>
    <property type="match status" value="1"/>
</dbReference>
<proteinExistence type="predicted"/>
<evidence type="ECO:0000313" key="2">
    <source>
        <dbReference type="EnsemblMetazoa" id="XP_019848961.1"/>
    </source>
</evidence>
<dbReference type="KEGG" id="aqu:105316790"/>
<dbReference type="Proteomes" id="UP000007879">
    <property type="component" value="Unassembled WGS sequence"/>
</dbReference>
<protein>
    <recommendedName>
        <fullName evidence="4">SAP30-binding protein</fullName>
    </recommendedName>
</protein>
<evidence type="ECO:0000256" key="1">
    <source>
        <dbReference type="SAM" id="MobiDB-lite"/>
    </source>
</evidence>
<organism evidence="2 3">
    <name type="scientific">Amphimedon queenslandica</name>
    <name type="common">Sponge</name>
    <dbReference type="NCBI Taxonomy" id="400682"/>
    <lineage>
        <taxon>Eukaryota</taxon>
        <taxon>Metazoa</taxon>
        <taxon>Porifera</taxon>
        <taxon>Demospongiae</taxon>
        <taxon>Heteroscleromorpha</taxon>
        <taxon>Haplosclerida</taxon>
        <taxon>Niphatidae</taxon>
        <taxon>Amphimedon</taxon>
    </lineage>
</organism>
<dbReference type="PANTHER" id="PTHR13464:SF0">
    <property type="entry name" value="SAP30-BINDING PROTEIN"/>
    <property type="match status" value="1"/>
</dbReference>
<sequence length="326" mass="35794">MAFIPGVQNYHHTDSEISDSEGEGSPPNNTVPAPGVVSSGLGIPSRQYMKPPSPVTFIPPRISSAPSTCIGLVGYGDEDEEMEIINDSELHDNNANLPQSIPESLISLVKAADDHQLSEEDEASSPDVVNGDHLFFCLTDVKLPPEQAEGVCSQALQEKIFHLMETKRQLGFSSYDVIVKGKSFRNPSIYEKLIQMCDIEEFGSNYSKKSFDPKEFQKEEFYEKLVEVQRKAHESKQKSRGNIEFKSGTKILAPTKPVDSGGGLLPLPSTIIPTAQDSQKKRKSKWDNPSSSMNVSSPTSTDPVVGAQALANARLIDKNLIKLFKQ</sequence>
<reference evidence="2" key="2">
    <citation type="submission" date="2024-06" db="UniProtKB">
        <authorList>
            <consortium name="EnsemblMetazoa"/>
        </authorList>
    </citation>
    <scope>IDENTIFICATION</scope>
</reference>
<dbReference type="AlphaFoldDB" id="A0AAN0IWZ1"/>
<dbReference type="GO" id="GO:0005634">
    <property type="term" value="C:nucleus"/>
    <property type="evidence" value="ECO:0007669"/>
    <property type="project" value="TreeGrafter"/>
</dbReference>
<dbReference type="RefSeq" id="XP_019848961.1">
    <property type="nucleotide sequence ID" value="XM_019993402.1"/>
</dbReference>
<dbReference type="PANTHER" id="PTHR13464">
    <property type="entry name" value="TRANSCRIPTIONAL REGULATOR PROTEIN HCNGP"/>
    <property type="match status" value="1"/>
</dbReference>
<name>A0AAN0IWZ1_AMPQE</name>
<dbReference type="GO" id="GO:0006355">
    <property type="term" value="P:regulation of DNA-templated transcription"/>
    <property type="evidence" value="ECO:0007669"/>
    <property type="project" value="InterPro"/>
</dbReference>
<dbReference type="GeneID" id="105316790"/>
<accession>A0AAN0IWZ1</accession>
<dbReference type="EnsemblMetazoa" id="XM_019993402.1">
    <property type="protein sequence ID" value="XP_019848961.1"/>
    <property type="gene ID" value="LOC105316790"/>
</dbReference>
<feature type="compositionally biased region" description="Low complexity" evidence="1">
    <location>
        <begin position="288"/>
        <end position="301"/>
    </location>
</feature>
<keyword evidence="3" id="KW-1185">Reference proteome</keyword>
<feature type="region of interest" description="Disordered" evidence="1">
    <location>
        <begin position="256"/>
        <end position="303"/>
    </location>
</feature>
<dbReference type="InterPro" id="IPR012479">
    <property type="entry name" value="SAP30BP"/>
</dbReference>